<evidence type="ECO:0000256" key="4">
    <source>
        <dbReference type="ARBA" id="ARBA00023002"/>
    </source>
</evidence>
<comment type="similarity">
    <text evidence="2 6">Belongs to the iron/ascorbate-dependent oxidoreductase family.</text>
</comment>
<name>M8AAZ3_TRIUA</name>
<dbReference type="PROSITE" id="PS51471">
    <property type="entry name" value="FE2OG_OXY"/>
    <property type="match status" value="1"/>
</dbReference>
<dbReference type="OMA" id="DIMIAPA"/>
<dbReference type="AlphaFoldDB" id="M8AAZ3"/>
<dbReference type="Pfam" id="PF03171">
    <property type="entry name" value="2OG-FeII_Oxy"/>
    <property type="match status" value="1"/>
</dbReference>
<dbReference type="STRING" id="4572.M8AAZ3"/>
<evidence type="ECO:0000256" key="5">
    <source>
        <dbReference type="ARBA" id="ARBA00023004"/>
    </source>
</evidence>
<evidence type="ECO:0000313" key="8">
    <source>
        <dbReference type="EMBL" id="EMS61880.1"/>
    </source>
</evidence>
<reference evidence="8" key="1">
    <citation type="journal article" date="2013" name="Nature">
        <title>Draft genome of the wheat A-genome progenitor Triticum urartu.</title>
        <authorList>
            <person name="Ling H.Q."/>
            <person name="Zhao S."/>
            <person name="Liu D."/>
            <person name="Wang J."/>
            <person name="Sun H."/>
            <person name="Zhang C."/>
            <person name="Fan H."/>
            <person name="Li D."/>
            <person name="Dong L."/>
            <person name="Tao Y."/>
            <person name="Gao C."/>
            <person name="Wu H."/>
            <person name="Li Y."/>
            <person name="Cui Y."/>
            <person name="Guo X."/>
            <person name="Zheng S."/>
            <person name="Wang B."/>
            <person name="Yu K."/>
            <person name="Liang Q."/>
            <person name="Yang W."/>
            <person name="Lou X."/>
            <person name="Chen J."/>
            <person name="Feng M."/>
            <person name="Jian J."/>
            <person name="Zhang X."/>
            <person name="Luo G."/>
            <person name="Jiang Y."/>
            <person name="Liu J."/>
            <person name="Wang Z."/>
            <person name="Sha Y."/>
            <person name="Zhang B."/>
            <person name="Wu H."/>
            <person name="Tang D."/>
            <person name="Shen Q."/>
            <person name="Xue P."/>
            <person name="Zou S."/>
            <person name="Wang X."/>
            <person name="Liu X."/>
            <person name="Wang F."/>
            <person name="Yang Y."/>
            <person name="An X."/>
            <person name="Dong Z."/>
            <person name="Zhang K."/>
            <person name="Zhang X."/>
            <person name="Luo M.C."/>
            <person name="Dvorak J."/>
            <person name="Tong Y."/>
            <person name="Wang J."/>
            <person name="Yang H."/>
            <person name="Li Z."/>
            <person name="Wang D."/>
            <person name="Zhang A."/>
            <person name="Wang J."/>
        </authorList>
    </citation>
    <scope>NUCLEOTIDE SEQUENCE</scope>
</reference>
<sequence length="378" mass="42196">MCDASALPAQHADVFEDGGGEGVGVEEGDGEGDEEVEAKKKSETMKLICDFPSPKSLPDKYVLPPERRPCNHELQGDLSVALPVIDLQGALGDGRRQAVNHGVGEDVIQGFREAAAEFFRMPAEAKLKHYSNEHNKHCRVFSGSVTSHTDTNDIRYWRDCLKLRCYPVDKLMDHWPSQPETFRERLAKYAVAVQELAQRLLRLIAEGLGLDSQFFEGDLTGGETMMNVNYYPRCPDPSLTLGIRPHSDRYILTVLSQGDVTGLQVKHKGRWIGVQPMRNAFVVNFGLQLEMVTNGVLTSVEHRVVTNSAKARMSVATLIRPNMGCRIRPAPMMVNGETNHRPKYRDFTGSELIEAYEATAGNREALLALFRIHHTKLL</sequence>
<dbReference type="SUPFAM" id="SSF51197">
    <property type="entry name" value="Clavaminate synthase-like"/>
    <property type="match status" value="1"/>
</dbReference>
<dbReference type="InterPro" id="IPR005123">
    <property type="entry name" value="Oxoglu/Fe-dep_dioxygenase_dom"/>
</dbReference>
<keyword evidence="8" id="KW-0223">Dioxygenase</keyword>
<evidence type="ECO:0000256" key="2">
    <source>
        <dbReference type="ARBA" id="ARBA00008056"/>
    </source>
</evidence>
<gene>
    <name evidence="8" type="ORF">TRIUR3_00304</name>
</gene>
<protein>
    <submittedName>
        <fullName evidence="8">2'-deoxymugineic-acid 2'-dioxygenase</fullName>
    </submittedName>
</protein>
<feature type="compositionally biased region" description="Acidic residues" evidence="7">
    <location>
        <begin position="15"/>
        <end position="36"/>
    </location>
</feature>
<dbReference type="GO" id="GO:0051213">
    <property type="term" value="F:dioxygenase activity"/>
    <property type="evidence" value="ECO:0007669"/>
    <property type="project" value="UniProtKB-KW"/>
</dbReference>
<keyword evidence="4 6" id="KW-0560">Oxidoreductase</keyword>
<dbReference type="PANTHER" id="PTHR47991">
    <property type="entry name" value="OXOGLUTARATE/IRON-DEPENDENT DIOXYGENASE"/>
    <property type="match status" value="1"/>
</dbReference>
<dbReference type="Gene3D" id="2.60.120.330">
    <property type="entry name" value="B-lactam Antibiotic, Isopenicillin N Synthase, Chain"/>
    <property type="match status" value="1"/>
</dbReference>
<evidence type="ECO:0000256" key="1">
    <source>
        <dbReference type="ARBA" id="ARBA00001962"/>
    </source>
</evidence>
<comment type="cofactor">
    <cofactor evidence="1">
        <name>Fe cation</name>
        <dbReference type="ChEBI" id="CHEBI:24875"/>
    </cofactor>
</comment>
<evidence type="ECO:0000256" key="3">
    <source>
        <dbReference type="ARBA" id="ARBA00022723"/>
    </source>
</evidence>
<dbReference type="InterPro" id="IPR027443">
    <property type="entry name" value="IPNS-like_sf"/>
</dbReference>
<evidence type="ECO:0000256" key="6">
    <source>
        <dbReference type="RuleBase" id="RU003682"/>
    </source>
</evidence>
<organism evidence="8">
    <name type="scientific">Triticum urartu</name>
    <name type="common">Red wild einkorn</name>
    <name type="synonym">Crithodium urartu</name>
    <dbReference type="NCBI Taxonomy" id="4572"/>
    <lineage>
        <taxon>Eukaryota</taxon>
        <taxon>Viridiplantae</taxon>
        <taxon>Streptophyta</taxon>
        <taxon>Embryophyta</taxon>
        <taxon>Tracheophyta</taxon>
        <taxon>Spermatophyta</taxon>
        <taxon>Magnoliopsida</taxon>
        <taxon>Liliopsida</taxon>
        <taxon>Poales</taxon>
        <taxon>Poaceae</taxon>
        <taxon>BOP clade</taxon>
        <taxon>Pooideae</taxon>
        <taxon>Triticodae</taxon>
        <taxon>Triticeae</taxon>
        <taxon>Triticinae</taxon>
        <taxon>Triticum</taxon>
    </lineage>
</organism>
<evidence type="ECO:0000256" key="7">
    <source>
        <dbReference type="SAM" id="MobiDB-lite"/>
    </source>
</evidence>
<accession>M8AAZ3</accession>
<dbReference type="InterPro" id="IPR050295">
    <property type="entry name" value="Plant_2OG-oxidoreductases"/>
</dbReference>
<dbReference type="GO" id="GO:0046872">
    <property type="term" value="F:metal ion binding"/>
    <property type="evidence" value="ECO:0007669"/>
    <property type="project" value="UniProtKB-KW"/>
</dbReference>
<dbReference type="Pfam" id="PF14226">
    <property type="entry name" value="DIOX_N"/>
    <property type="match status" value="1"/>
</dbReference>
<dbReference type="EMBL" id="KD088954">
    <property type="protein sequence ID" value="EMS61880.1"/>
    <property type="molecule type" value="Genomic_DNA"/>
</dbReference>
<keyword evidence="5 6" id="KW-0408">Iron</keyword>
<proteinExistence type="inferred from homology"/>
<keyword evidence="3 6" id="KW-0479">Metal-binding</keyword>
<dbReference type="InterPro" id="IPR026992">
    <property type="entry name" value="DIOX_N"/>
</dbReference>
<dbReference type="eggNOG" id="KOG0143">
    <property type="taxonomic scope" value="Eukaryota"/>
</dbReference>
<dbReference type="InterPro" id="IPR044861">
    <property type="entry name" value="IPNS-like_FE2OG_OXY"/>
</dbReference>
<feature type="region of interest" description="Disordered" evidence="7">
    <location>
        <begin position="1"/>
        <end position="41"/>
    </location>
</feature>